<proteinExistence type="predicted"/>
<keyword evidence="2" id="KW-1185">Reference proteome</keyword>
<dbReference type="Proteomes" id="UP000199588">
    <property type="component" value="Unassembled WGS sequence"/>
</dbReference>
<dbReference type="SUPFAM" id="SSF54593">
    <property type="entry name" value="Glyoxalase/Bleomycin resistance protein/Dihydroxybiphenyl dioxygenase"/>
    <property type="match status" value="1"/>
</dbReference>
<comment type="caution">
    <text evidence="1">The sequence shown here is derived from an EMBL/GenBank/DDBJ whole genome shotgun (WGS) entry which is preliminary data.</text>
</comment>
<dbReference type="RefSeq" id="WP_011200502.1">
    <property type="nucleotide sequence ID" value="NZ_CP197711.1"/>
</dbReference>
<sequence>MQKFNQIHSLFEHLPANYGEFSDFEQKIATLAQEMKVDLSLYEIDHLSIRVNTEDKAKSWLTTLLNYGKILSNNLVNGRAIYLIELEQPLLFMGQRVFIIELPFPKNKHYPVESWEHIEFVIPFLPNESSIEWVERVQQQFLWNQSGNLTIKVDEPKVDGEQLPNPSIAVSFADKSQNHVCIKVHPFNIKNIIKVS</sequence>
<dbReference type="EMBL" id="FMUQ01000002">
    <property type="protein sequence ID" value="SCX77763.1"/>
    <property type="molecule type" value="Genomic_DNA"/>
</dbReference>
<dbReference type="InterPro" id="IPR010393">
    <property type="entry name" value="DUF991_YecM-like"/>
</dbReference>
<organism evidence="1 2">
    <name type="scientific">Basfia succiniciproducens</name>
    <dbReference type="NCBI Taxonomy" id="653940"/>
    <lineage>
        <taxon>Bacteria</taxon>
        <taxon>Pseudomonadati</taxon>
        <taxon>Pseudomonadota</taxon>
        <taxon>Gammaproteobacteria</taxon>
        <taxon>Pasteurellales</taxon>
        <taxon>Pasteurellaceae</taxon>
        <taxon>Basfia</taxon>
    </lineage>
</organism>
<dbReference type="PANTHER" id="PTHR37519:SF1">
    <property type="entry name" value="DIHYDROXYBIPHENYL DIOXYGENASE DOMAIN-CONTAINING PROTEIN"/>
    <property type="match status" value="1"/>
</dbReference>
<gene>
    <name evidence="1" type="ORF">SAMN02910354_00329</name>
</gene>
<protein>
    <recommendedName>
        <fullName evidence="3">VOC family protein</fullName>
    </recommendedName>
</protein>
<evidence type="ECO:0000313" key="2">
    <source>
        <dbReference type="Proteomes" id="UP000199588"/>
    </source>
</evidence>
<reference evidence="1 2" key="1">
    <citation type="submission" date="2016-10" db="EMBL/GenBank/DDBJ databases">
        <authorList>
            <person name="Varghese N."/>
            <person name="Submissions S."/>
        </authorList>
    </citation>
    <scope>NUCLEOTIDE SEQUENCE [LARGE SCALE GENOMIC DNA]</scope>
    <source>
        <strain evidence="1 2">DSM 22022</strain>
    </source>
</reference>
<name>A0A1G5AIU7_9PAST</name>
<dbReference type="Pfam" id="PF06185">
    <property type="entry name" value="YecM"/>
    <property type="match status" value="1"/>
</dbReference>
<accession>A0A1G5AIU7</accession>
<evidence type="ECO:0000313" key="1">
    <source>
        <dbReference type="EMBL" id="SCX77763.1"/>
    </source>
</evidence>
<evidence type="ECO:0008006" key="3">
    <source>
        <dbReference type="Google" id="ProtNLM"/>
    </source>
</evidence>
<dbReference type="PANTHER" id="PTHR37519">
    <property type="match status" value="1"/>
</dbReference>
<dbReference type="InterPro" id="IPR029068">
    <property type="entry name" value="Glyas_Bleomycin-R_OHBP_Dase"/>
</dbReference>
<dbReference type="Gene3D" id="3.10.180.10">
    <property type="entry name" value="2,3-Dihydroxybiphenyl 1,2-Dioxygenase, domain 1"/>
    <property type="match status" value="1"/>
</dbReference>
<dbReference type="NCBIfam" id="NF008680">
    <property type="entry name" value="PRK11700.1-3"/>
    <property type="match status" value="1"/>
</dbReference>